<comment type="caution">
    <text evidence="1">The sequence shown here is derived from an EMBL/GenBank/DDBJ whole genome shotgun (WGS) entry which is preliminary data.</text>
</comment>
<dbReference type="Proteomes" id="UP001293254">
    <property type="component" value="Unassembled WGS sequence"/>
</dbReference>
<reference evidence="1" key="1">
    <citation type="submission" date="2020-06" db="EMBL/GenBank/DDBJ databases">
        <authorList>
            <person name="Li T."/>
            <person name="Hu X."/>
            <person name="Zhang T."/>
            <person name="Song X."/>
            <person name="Zhang H."/>
            <person name="Dai N."/>
            <person name="Sheng W."/>
            <person name="Hou X."/>
            <person name="Wei L."/>
        </authorList>
    </citation>
    <scope>NUCLEOTIDE SEQUENCE</scope>
    <source>
        <strain evidence="1">3651</strain>
        <tissue evidence="1">Leaf</tissue>
    </source>
</reference>
<sequence length="127" mass="14482">MPLPHKEVTQGLIWASTRGIGVNTQRTDHQVNENVTTNDDLFTNLPYQGTGRWMATDTTSVVQCHKQGNRLSNVDSQALENMGFDPELEEERYDHVLEDLVCQLERHPSIFTEPMRLQLEKVTGHGH</sequence>
<name>A0AAE1XLV7_9LAMI</name>
<evidence type="ECO:0000313" key="2">
    <source>
        <dbReference type="Proteomes" id="UP001293254"/>
    </source>
</evidence>
<dbReference type="AlphaFoldDB" id="A0AAE1XLV7"/>
<accession>A0AAE1XLV7</accession>
<proteinExistence type="predicted"/>
<evidence type="ECO:0000313" key="1">
    <source>
        <dbReference type="EMBL" id="KAK4413773.1"/>
    </source>
</evidence>
<dbReference type="EMBL" id="JACGWO010000012">
    <property type="protein sequence ID" value="KAK4413773.1"/>
    <property type="molecule type" value="Genomic_DNA"/>
</dbReference>
<reference evidence="1" key="2">
    <citation type="journal article" date="2024" name="Plant">
        <title>Genomic evolution and insights into agronomic trait innovations of Sesamum species.</title>
        <authorList>
            <person name="Miao H."/>
            <person name="Wang L."/>
            <person name="Qu L."/>
            <person name="Liu H."/>
            <person name="Sun Y."/>
            <person name="Le M."/>
            <person name="Wang Q."/>
            <person name="Wei S."/>
            <person name="Zheng Y."/>
            <person name="Lin W."/>
            <person name="Duan Y."/>
            <person name="Cao H."/>
            <person name="Xiong S."/>
            <person name="Wang X."/>
            <person name="Wei L."/>
            <person name="Li C."/>
            <person name="Ma Q."/>
            <person name="Ju M."/>
            <person name="Zhao R."/>
            <person name="Li G."/>
            <person name="Mu C."/>
            <person name="Tian Q."/>
            <person name="Mei H."/>
            <person name="Zhang T."/>
            <person name="Gao T."/>
            <person name="Zhang H."/>
        </authorList>
    </citation>
    <scope>NUCLEOTIDE SEQUENCE</scope>
    <source>
        <strain evidence="1">3651</strain>
    </source>
</reference>
<keyword evidence="2" id="KW-1185">Reference proteome</keyword>
<gene>
    <name evidence="1" type="ORF">Salat_2790100</name>
</gene>
<organism evidence="1 2">
    <name type="scientific">Sesamum alatum</name>
    <dbReference type="NCBI Taxonomy" id="300844"/>
    <lineage>
        <taxon>Eukaryota</taxon>
        <taxon>Viridiplantae</taxon>
        <taxon>Streptophyta</taxon>
        <taxon>Embryophyta</taxon>
        <taxon>Tracheophyta</taxon>
        <taxon>Spermatophyta</taxon>
        <taxon>Magnoliopsida</taxon>
        <taxon>eudicotyledons</taxon>
        <taxon>Gunneridae</taxon>
        <taxon>Pentapetalae</taxon>
        <taxon>asterids</taxon>
        <taxon>lamiids</taxon>
        <taxon>Lamiales</taxon>
        <taxon>Pedaliaceae</taxon>
        <taxon>Sesamum</taxon>
    </lineage>
</organism>
<protein>
    <submittedName>
        <fullName evidence="1">Uncharacterized protein</fullName>
    </submittedName>
</protein>